<evidence type="ECO:0000256" key="1">
    <source>
        <dbReference type="SAM" id="MobiDB-lite"/>
    </source>
</evidence>
<accession>A0A317PQF2</accession>
<name>A0A317PQF2_9HYPH</name>
<feature type="region of interest" description="Disordered" evidence="1">
    <location>
        <begin position="60"/>
        <end position="81"/>
    </location>
</feature>
<protein>
    <submittedName>
        <fullName evidence="2">Uncharacterized protein</fullName>
    </submittedName>
</protein>
<keyword evidence="3" id="KW-1185">Reference proteome</keyword>
<reference evidence="2 3" key="1">
    <citation type="submission" date="2018-05" db="EMBL/GenBank/DDBJ databases">
        <title>Genomic Encyclopedia of Type Strains, Phase IV (KMG-IV): sequencing the most valuable type-strain genomes for metagenomic binning, comparative biology and taxonomic classification.</title>
        <authorList>
            <person name="Goeker M."/>
        </authorList>
    </citation>
    <scope>NUCLEOTIDE SEQUENCE [LARGE SCALE GENOMIC DNA]</scope>
    <source>
        <strain evidence="2 3">DSM 16791</strain>
    </source>
</reference>
<evidence type="ECO:0000313" key="3">
    <source>
        <dbReference type="Proteomes" id="UP000246352"/>
    </source>
</evidence>
<evidence type="ECO:0000313" key="2">
    <source>
        <dbReference type="EMBL" id="PWW03711.1"/>
    </source>
</evidence>
<dbReference type="Proteomes" id="UP000246352">
    <property type="component" value="Unassembled WGS sequence"/>
</dbReference>
<organism evidence="2 3">
    <name type="scientific">Hoeflea marina</name>
    <dbReference type="NCBI Taxonomy" id="274592"/>
    <lineage>
        <taxon>Bacteria</taxon>
        <taxon>Pseudomonadati</taxon>
        <taxon>Pseudomonadota</taxon>
        <taxon>Alphaproteobacteria</taxon>
        <taxon>Hyphomicrobiales</taxon>
        <taxon>Rhizobiaceae</taxon>
        <taxon>Hoeflea</taxon>
    </lineage>
</organism>
<sequence>MGKIYRFPEPVAKSSGAARGHAGPGDLVPIRGGGLETTLEMVGFLRSLANQSYLDRYNRVQPSARDGRDDAAAQSIPEEWR</sequence>
<gene>
    <name evidence="2" type="ORF">DFR52_101397</name>
</gene>
<dbReference type="EMBL" id="QGTR01000001">
    <property type="protein sequence ID" value="PWW03711.1"/>
    <property type="molecule type" value="Genomic_DNA"/>
</dbReference>
<comment type="caution">
    <text evidence="2">The sequence shown here is derived from an EMBL/GenBank/DDBJ whole genome shotgun (WGS) entry which is preliminary data.</text>
</comment>
<dbReference type="AlphaFoldDB" id="A0A317PQF2"/>
<proteinExistence type="predicted"/>